<reference evidence="1" key="1">
    <citation type="submission" date="2018-05" db="EMBL/GenBank/DDBJ databases">
        <authorList>
            <person name="Lanie J.A."/>
            <person name="Ng W.-L."/>
            <person name="Kazmierczak K.M."/>
            <person name="Andrzejewski T.M."/>
            <person name="Davidsen T.M."/>
            <person name="Wayne K.J."/>
            <person name="Tettelin H."/>
            <person name="Glass J.I."/>
            <person name="Rusch D."/>
            <person name="Podicherti R."/>
            <person name="Tsui H.-C.T."/>
            <person name="Winkler M.E."/>
        </authorList>
    </citation>
    <scope>NUCLEOTIDE SEQUENCE</scope>
</reference>
<dbReference type="AlphaFoldDB" id="A0A383DM11"/>
<name>A0A383DM11_9ZZZZ</name>
<feature type="non-terminal residue" evidence="1">
    <location>
        <position position="235"/>
    </location>
</feature>
<protein>
    <submittedName>
        <fullName evidence="1">Uncharacterized protein</fullName>
    </submittedName>
</protein>
<accession>A0A383DM11</accession>
<proteinExistence type="predicted"/>
<evidence type="ECO:0000313" key="1">
    <source>
        <dbReference type="EMBL" id="SVE45354.1"/>
    </source>
</evidence>
<organism evidence="1">
    <name type="scientific">marine metagenome</name>
    <dbReference type="NCBI Taxonomy" id="408172"/>
    <lineage>
        <taxon>unclassified sequences</taxon>
        <taxon>metagenomes</taxon>
        <taxon>ecological metagenomes</taxon>
    </lineage>
</organism>
<gene>
    <name evidence="1" type="ORF">METZ01_LOCUS498208</name>
</gene>
<feature type="non-terminal residue" evidence="1">
    <location>
        <position position="1"/>
    </location>
</feature>
<sequence>EDGAHPIVINFSEAPDPGGLKKHGQLYIANNISLDDREPDFSFEAMRPEVQDLISSYKQRRRKLLDIYLQHFAGNDESQKHPLYARCPTYIQKEEAVIRDALIEYLGIYEEILSYLSASFRGSNIEAFILSYLDCVVSVRKNHNRESSSFLLGPWHPIIVAERYQRQLLIYLAVKDWPKSRTIAKFAGVLADLDGTRRIHALSDDGTHFENAYVSSTGDIGWGFALKIGNWQDLA</sequence>
<dbReference type="EMBL" id="UINC01218368">
    <property type="protein sequence ID" value="SVE45354.1"/>
    <property type="molecule type" value="Genomic_DNA"/>
</dbReference>